<feature type="region of interest" description="Disordered" evidence="1">
    <location>
        <begin position="1581"/>
        <end position="1624"/>
    </location>
</feature>
<dbReference type="Proteomes" id="UP000301870">
    <property type="component" value="Chromosome 9"/>
</dbReference>
<dbReference type="OrthoDB" id="7463333at2759"/>
<dbReference type="GeneID" id="111349409"/>
<organism evidence="2 3">
    <name type="scientific">Spodoptera litura</name>
    <name type="common">Asian cotton leafworm</name>
    <dbReference type="NCBI Taxonomy" id="69820"/>
    <lineage>
        <taxon>Eukaryota</taxon>
        <taxon>Metazoa</taxon>
        <taxon>Ecdysozoa</taxon>
        <taxon>Arthropoda</taxon>
        <taxon>Hexapoda</taxon>
        <taxon>Insecta</taxon>
        <taxon>Pterygota</taxon>
        <taxon>Neoptera</taxon>
        <taxon>Endopterygota</taxon>
        <taxon>Lepidoptera</taxon>
        <taxon>Glossata</taxon>
        <taxon>Ditrysia</taxon>
        <taxon>Noctuoidea</taxon>
        <taxon>Noctuidae</taxon>
        <taxon>Amphipyrinae</taxon>
        <taxon>Spodoptera</taxon>
    </lineage>
</organism>
<gene>
    <name evidence="3" type="primary">LOC111349409</name>
</gene>
<feature type="region of interest" description="Disordered" evidence="1">
    <location>
        <begin position="1510"/>
        <end position="1535"/>
    </location>
</feature>
<evidence type="ECO:0000313" key="2">
    <source>
        <dbReference type="Proteomes" id="UP000301870"/>
    </source>
</evidence>
<feature type="region of interest" description="Disordered" evidence="1">
    <location>
        <begin position="621"/>
        <end position="643"/>
    </location>
</feature>
<feature type="compositionally biased region" description="Low complexity" evidence="1">
    <location>
        <begin position="1520"/>
        <end position="1532"/>
    </location>
</feature>
<feature type="compositionally biased region" description="Polar residues" evidence="1">
    <location>
        <begin position="2299"/>
        <end position="2313"/>
    </location>
</feature>
<dbReference type="KEGG" id="sliu:111349409"/>
<feature type="region of interest" description="Disordered" evidence="1">
    <location>
        <begin position="2299"/>
        <end position="2323"/>
    </location>
</feature>
<protein>
    <submittedName>
        <fullName evidence="3">Uncharacterized protein LOC111349409</fullName>
    </submittedName>
</protein>
<sequence>MWLTKAFVKSNTIIMESSQTESGNNDPGSCTSFSSSDIDDQVITELLAEQSRLYNALSEKYSLPLKEEQLLEKMFKTRPLYEILRSELLSSSTSDSSKTVTDLKLKPPSVDHLKALQKAEKNKDLCIVDDKSTVSEMKELSESCSCCLCCVKTRLHECVQIGRRNIQAHINEKIASRSNLGQQTNGETKNIKSDPCTCACNHKNIKECQRANFPQNFHIKQPDIRQRDRFLLPTKSKPLSPNNRKQRNSYHKLKRCYFTPYMENIGEGEIKKTQKFTKLLRDNADNKNLESMEKLKLLQQKIKDSFKANNNALPKLTPEKRRIFQNILNENNKNAFIESVLTQFIDKSYLDHIQNIETVQKCELKSRIHKRIHNENVIHPSNAATTNIRKTKNVTDLLRVATKQQKHPISKRIKNNQILVNMLQISNQVQTPKESNTSLSLMKRRNSKSVPSLLSTSSVTNITSIQDKHFSLTQNARKRSSYLINTNTSGIRVKILKSLSATSIDKSSRLGKVNSPNRFPSISSYNVNKITLKVNPLTSFHKMITPIQSNTTQRVVYKNLSTSIEKTTSELPKLRRHLNEEHLDQQKTPATQILEKSNTVQVLGHYNNENLHEIGSFHNKPMSPKLKTDLHQQSKIKSDEKDNKSSSYALKKCVCNLRIKVIDIRSKINKISAKQNKVKKSSKSNDQNPLKDWMKISRLSIRDTKQFKTQATKCDHSNSFKSLNIERKKRRKRNPSFKHHFRQWSDFKLKNNLTFKKQTEQDKLIQNIPYATWKSPIHTDSKNTIDKELVVSDIMNKESKCISYLSTYDSDKAKNTNMVCESTTRLKTTSILKDASVGRDKKEIFQNQSVQTVNSIQNCKVLPFLPDQFKVLCEDKSTSDHGPIQVGTVSSKQEKSKSNTTKPIYNMIFFNKGHGNYGFTITQSRVKPFYNKSDRIKLSDLKKAKQETGNYTDEPKVTPKKRGLRRFLDILKVGKLKKNKKQRNQVKLSNNTISLKNDEVETPQTKVNTVHEVVKSVINPQTCNSDFCMPIKHDFQINKEKKSKKIISNIVCKSRANTGLTSQSANFPRIKNISSNLSNKTELHIPVNKYASSARKVFNSLRFSLDVPFKRKDVINEKFFQNASKVLNTKSYTKSSHIPTLLNSKKKDRSKFFGPKIKRCLYTLKLHKRGKCNKKSCEVNTETESKIMSEIKYSDLSKGPMSKKSNNTKERPYQFNRSKPLVLLCMPHKYSTEKKHDSSKSFGPYSINTKTISNSINTRKLMMDNRTTKLLYVNKALCKQRCRPSKRIKYSGKQPEKPRFSKKSFSPSINSHKYEILSENNNNREQRINKNNLNNVKNTQRHQTVSGRYSYSENICTCSRMTRSSNKHLCTYKILKNNEQCCSKLFAPSTVYTTNTVTFGQTKSKTPDILLKNTYCDTTKETLLFKSKFKCKSNHVKNQKSRINRKELMNPAQLTGVPPLVRRRYCTTMNVQVTGRNVRRKHHYYSSRLESIPYQYQKCIMERFVRKVPTVSDTERRLKTSPNSTPSVSSGSRTRRNFLKLNHKDKHQPAYARPIGGFRYQSSPRFRQPYKQEEPVGFTFGYSDFPERESNPKRQTTSRSSRTYDKYVKDSGNHTVGRCQRQSQTMMSQIVRRASNVSPMLRQCFYSLKLQKKGRLQKAREMESINQDKLTKIIADEPVTKSTQNTKKQHYPDLVPYEHESSNCVPDECDPTWLENKERLKLRQRRRKQTEDFRADSITSHFSLTPNMISSWESREKRTQFHKYGGHRGPVRSRDIFVQPNPCEIIIEKSAIQRPRQSHIINPRLSFNKEKTHYINKKEHINFRKYAYTHGKMRNRLSRDERQKCDTDSQTVLRKHGRSSGFLKRCYCALQFLTPIRKYRRKSNTVTRMGHERTLSTLDTHIVETPSTRAPKRVRKREHFSKQIILDELSYHPYVQIAPIKCSRPRRYKNHTANCKKRTRDRISRETESFRKRISQIDVSKTRNKILWLKLRRCFSKLKFHRQIPTPEKGLIPPHEEITTLYNSRSVITPNKLRPLPSNLEHYECEPVFCVPDNYDLYKYKNRIKRLDICSSVPSTEGSLSKSNSITECQHRFLNSKPQSVMQPQSIKTRKHQYEVRRAQYITNIVHTPSKRTSNIFRIDFLKDKPPDGGVTDFKPITQHIVHKKPERVPNKLTNIPVTYKSSKKQIERGLHDKDSQVLARKMHSKMTGVGPYLKKCFCTLQLHKSPDRPFSFAMNAAQTVTKPKLNAFSTESATYTRKPYQFHSRKLRPYECEPGDYVPGLYDSYRCDHRKMLSKYSNTHPFRVPSNSSSMQDKTKCKRTQSGFCRPTQKNVRTYHRGDGHSLDKNEYLREDPFLYDSGAYRQAVQVRSSFNFNIDFCKNGSPQISSVCDINRNIKKEMKDTGTSSTRTRSVSSSSNKSYIRDCQSQSECIKTEGKASRASLLQSFFCTLKLQKKEKPQYAKSEIMPLTESVGFDAKKQIIVPVTRKIGTKTEQKYPYILEPYECRLGVCVPGYCDPYDCRKRKKLRNMRHPGIGSIRITKSMSSVTSKDVETKVMNTYLYKQMRDRRRTASTETIYLIKKQLQQLSHVNNNRYQSISWESGCRINKGFMKDSRFVKENVSLECVCQENVTHMSVKREIKDEGSDEYLVGDDLLKYRYRARLHSSSRAINVKKHNMKNSVYHTKWTEL</sequence>
<feature type="compositionally biased region" description="Basic and acidic residues" evidence="1">
    <location>
        <begin position="626"/>
        <end position="643"/>
    </location>
</feature>
<keyword evidence="2" id="KW-1185">Reference proteome</keyword>
<accession>A0A9J7DQ08</accession>
<proteinExistence type="predicted"/>
<feature type="compositionally biased region" description="Basic and acidic residues" evidence="1">
    <location>
        <begin position="1602"/>
        <end position="1612"/>
    </location>
</feature>
<evidence type="ECO:0000256" key="1">
    <source>
        <dbReference type="SAM" id="MobiDB-lite"/>
    </source>
</evidence>
<reference evidence="3" key="1">
    <citation type="submission" date="2025-08" db="UniProtKB">
        <authorList>
            <consortium name="RefSeq"/>
        </authorList>
    </citation>
    <scope>IDENTIFICATION</scope>
    <source>
        <strain evidence="3">Ishihara</strain>
        <tissue evidence="3">Whole body</tissue>
    </source>
</reference>
<evidence type="ECO:0000313" key="3">
    <source>
        <dbReference type="RefSeq" id="XP_022816280.1"/>
    </source>
</evidence>
<dbReference type="RefSeq" id="XP_022816280.1">
    <property type="nucleotide sequence ID" value="XM_022960512.1"/>
</dbReference>
<name>A0A9J7DQ08_SPOLT</name>